<reference evidence="2 3" key="1">
    <citation type="journal article" date="2021" name="Sci. Rep.">
        <title>Chromosome anchoring in Senegalese sole (Solea senegalensis) reveals sex-associated markers and genome rearrangements in flatfish.</title>
        <authorList>
            <person name="Guerrero-Cozar I."/>
            <person name="Gomez-Garrido J."/>
            <person name="Berbel C."/>
            <person name="Martinez-Blanch J.F."/>
            <person name="Alioto T."/>
            <person name="Claros M.G."/>
            <person name="Gagnaire P.A."/>
            <person name="Manchado M."/>
        </authorList>
    </citation>
    <scope>NUCLEOTIDE SEQUENCE [LARGE SCALE GENOMIC DNA]</scope>
    <source>
        <strain evidence="2">Sse05_10M</strain>
    </source>
</reference>
<dbReference type="Proteomes" id="UP000693946">
    <property type="component" value="Linkage Group LG10"/>
</dbReference>
<dbReference type="AlphaFoldDB" id="A0AAV6T1F0"/>
<accession>A0AAV6T1F0</accession>
<keyword evidence="3" id="KW-1185">Reference proteome</keyword>
<evidence type="ECO:0000313" key="3">
    <source>
        <dbReference type="Proteomes" id="UP000693946"/>
    </source>
</evidence>
<gene>
    <name evidence="2" type="ORF">JOB18_040757</name>
</gene>
<dbReference type="EMBL" id="JAGKHQ010000002">
    <property type="protein sequence ID" value="KAG7523160.1"/>
    <property type="molecule type" value="Genomic_DNA"/>
</dbReference>
<evidence type="ECO:0000256" key="1">
    <source>
        <dbReference type="SAM" id="MobiDB-lite"/>
    </source>
</evidence>
<organism evidence="2 3">
    <name type="scientific">Solea senegalensis</name>
    <name type="common">Senegalese sole</name>
    <dbReference type="NCBI Taxonomy" id="28829"/>
    <lineage>
        <taxon>Eukaryota</taxon>
        <taxon>Metazoa</taxon>
        <taxon>Chordata</taxon>
        <taxon>Craniata</taxon>
        <taxon>Vertebrata</taxon>
        <taxon>Euteleostomi</taxon>
        <taxon>Actinopterygii</taxon>
        <taxon>Neopterygii</taxon>
        <taxon>Teleostei</taxon>
        <taxon>Neoteleostei</taxon>
        <taxon>Acanthomorphata</taxon>
        <taxon>Carangaria</taxon>
        <taxon>Pleuronectiformes</taxon>
        <taxon>Pleuronectoidei</taxon>
        <taxon>Soleidae</taxon>
        <taxon>Solea</taxon>
    </lineage>
</organism>
<name>A0AAV6T1F0_SOLSE</name>
<sequence>MRPIVNPFLEMPHPTEQQQREPNQGKCCKALLAVFFIGIITTGVSVQWPGHQTSREHKDTEGRSGVGVSPMQDQEIPENMDKELTVTEKLVRKKRKLFEHTDWKPWNFNANELLDNSNKKNSWYSFIGWMKNKVYGSNTTVLIVQSPPANWHSLFQLEENEQCKWSHEQRKLFRAMRPYFSGQSRGSLIRAIEFGTSMNA</sequence>
<comment type="caution">
    <text evidence="2">The sequence shown here is derived from an EMBL/GenBank/DDBJ whole genome shotgun (WGS) entry which is preliminary data.</text>
</comment>
<feature type="region of interest" description="Disordered" evidence="1">
    <location>
        <begin position="1"/>
        <end position="23"/>
    </location>
</feature>
<evidence type="ECO:0000313" key="2">
    <source>
        <dbReference type="EMBL" id="KAG7523160.1"/>
    </source>
</evidence>
<feature type="region of interest" description="Disordered" evidence="1">
    <location>
        <begin position="50"/>
        <end position="76"/>
    </location>
</feature>
<proteinExistence type="predicted"/>
<protein>
    <submittedName>
        <fullName evidence="2">Uncharacterized protein</fullName>
    </submittedName>
</protein>
<feature type="compositionally biased region" description="Basic and acidic residues" evidence="1">
    <location>
        <begin position="53"/>
        <end position="62"/>
    </location>
</feature>